<dbReference type="EMBL" id="CP018044">
    <property type="protein sequence ID" value="ATU20332.1"/>
    <property type="molecule type" value="Genomic_DNA"/>
</dbReference>
<accession>A0A2D3D4L0</accession>
<dbReference type="InterPro" id="IPR019292">
    <property type="entry name" value="McrC"/>
</dbReference>
<dbReference type="REBASE" id="225011">
    <property type="entry name" value="BchFMB1McrBCP"/>
</dbReference>
<evidence type="ECO:0008006" key="3">
    <source>
        <dbReference type="Google" id="ProtNLM"/>
    </source>
</evidence>
<sequence length="494" mass="57942">MLSSEQHGFIQKELVGTVVRNHPNWFYFGYESGNDDEKEFDAKQPLLNYGPWPQADGPVLSTQNVAGIIRNDDGSFQMSISSRFSGSKDDSPVHLGQDRFFNYMMERVMHFNLLSLDFSADPKSSWSQLIRMLFPSLLQKAVQKGMYRQYVRRYHNDPHPRGRIDVARHIRTNTPFMGSVSYSTREFDADNPVTELIRHTIEFLDDQDARARSLLQRDDQTRKCVEQIRQATLHYEENERRKVISTNIRRPVLHPFYQDYRELQRLCLDILAERGVEYAATDRYQLNGVLFDCSWLWESYLNVILEEYALQQENITMQHPDNKGRKHAYPVFKEVQEDEEEEEWKNLYTLFPDFLFDYRTMAEDEEQDHIIVADAKYKPADGIGRDDRFQLLAYMLRFESNLALDLSPQRRENADAPAYELKQYAVARGCDLIPKERTPQKLNQHVARIRLNVSDVGIDSYEEYCEVMKKRECEFLTRIAGIMGSSAGNETTRR</sequence>
<organism evidence="1 2">
    <name type="scientific">Bifidobacterium choerinum</name>
    <dbReference type="NCBI Taxonomy" id="35760"/>
    <lineage>
        <taxon>Bacteria</taxon>
        <taxon>Bacillati</taxon>
        <taxon>Actinomycetota</taxon>
        <taxon>Actinomycetes</taxon>
        <taxon>Bifidobacteriales</taxon>
        <taxon>Bifidobacteriaceae</taxon>
        <taxon>Bifidobacterium</taxon>
    </lineage>
</organism>
<reference evidence="1 2" key="1">
    <citation type="submission" date="2016-11" db="EMBL/GenBank/DDBJ databases">
        <title>complete genome sequence of Bifidobacterium choerinum strain FMB-1.</title>
        <authorList>
            <person name="Park C.-S."/>
            <person name="Jung D.-H."/>
            <person name="Choi D.-S."/>
        </authorList>
    </citation>
    <scope>NUCLEOTIDE SEQUENCE [LARGE SCALE GENOMIC DNA]</scope>
    <source>
        <strain evidence="1 2">FMB-1</strain>
    </source>
</reference>
<dbReference type="Proteomes" id="UP000229907">
    <property type="component" value="Chromosome"/>
</dbReference>
<dbReference type="PANTHER" id="PTHR38733">
    <property type="entry name" value="PROTEIN MCRC"/>
    <property type="match status" value="1"/>
</dbReference>
<dbReference type="KEGG" id="bcho:BcFMB_04695"/>
<dbReference type="Pfam" id="PF10117">
    <property type="entry name" value="McrBC"/>
    <property type="match status" value="1"/>
</dbReference>
<protein>
    <recommendedName>
        <fullName evidence="3">3-isopropylmalate dehydrogenase</fullName>
    </recommendedName>
</protein>
<evidence type="ECO:0000313" key="2">
    <source>
        <dbReference type="Proteomes" id="UP000229907"/>
    </source>
</evidence>
<dbReference type="PANTHER" id="PTHR38733:SF1">
    <property type="entry name" value="TYPE IV METHYL-DIRECTED RESTRICTION ENZYME ECOKMCRBC"/>
    <property type="match status" value="1"/>
</dbReference>
<name>A0A2D3D4L0_9BIFI</name>
<proteinExistence type="predicted"/>
<dbReference type="AlphaFoldDB" id="A0A2D3D4L0"/>
<evidence type="ECO:0000313" key="1">
    <source>
        <dbReference type="EMBL" id="ATU20332.1"/>
    </source>
</evidence>
<gene>
    <name evidence="1" type="ORF">BcFMB_04695</name>
</gene>